<evidence type="ECO:0000313" key="7">
    <source>
        <dbReference type="Proteomes" id="UP000261520"/>
    </source>
</evidence>
<evidence type="ECO:0000256" key="4">
    <source>
        <dbReference type="SAM" id="Phobius"/>
    </source>
</evidence>
<keyword evidence="4" id="KW-0812">Transmembrane</keyword>
<feature type="domain" description="IF rod" evidence="5">
    <location>
        <begin position="9"/>
        <end position="304"/>
    </location>
</feature>
<dbReference type="AlphaFoldDB" id="A0A3B3ZAI2"/>
<keyword evidence="4" id="KW-1133">Transmembrane helix</keyword>
<dbReference type="InterPro" id="IPR031211">
    <property type="entry name" value="Nestin"/>
</dbReference>
<keyword evidence="4" id="KW-0472">Membrane</keyword>
<dbReference type="GO" id="GO:0030844">
    <property type="term" value="P:positive regulation of intermediate filament depolymerization"/>
    <property type="evidence" value="ECO:0007669"/>
    <property type="project" value="TreeGrafter"/>
</dbReference>
<evidence type="ECO:0000259" key="5">
    <source>
        <dbReference type="SMART" id="SM01391"/>
    </source>
</evidence>
<feature type="coiled-coil region" evidence="3">
    <location>
        <begin position="193"/>
        <end position="285"/>
    </location>
</feature>
<dbReference type="Ensembl" id="ENSPMGT00000001516.1">
    <property type="protein sequence ID" value="ENSPMGP00000001426.1"/>
    <property type="gene ID" value="ENSPMGG00000001280.1"/>
</dbReference>
<reference evidence="6" key="2">
    <citation type="submission" date="2025-09" db="UniProtKB">
        <authorList>
            <consortium name="Ensembl"/>
        </authorList>
    </citation>
    <scope>IDENTIFICATION</scope>
</reference>
<dbReference type="GO" id="GO:0031730">
    <property type="term" value="F:CCR5 chemokine receptor binding"/>
    <property type="evidence" value="ECO:0007669"/>
    <property type="project" value="TreeGrafter"/>
</dbReference>
<reference evidence="6" key="1">
    <citation type="submission" date="2025-08" db="UniProtKB">
        <authorList>
            <consortium name="Ensembl"/>
        </authorList>
    </citation>
    <scope>IDENTIFICATION</scope>
</reference>
<proteinExistence type="predicted"/>
<feature type="transmembrane region" description="Helical" evidence="4">
    <location>
        <begin position="334"/>
        <end position="359"/>
    </location>
</feature>
<evidence type="ECO:0000313" key="6">
    <source>
        <dbReference type="Ensembl" id="ENSPMGP00000001426.1"/>
    </source>
</evidence>
<dbReference type="SUPFAM" id="SSF64593">
    <property type="entry name" value="Intermediate filament protein, coiled coil region"/>
    <property type="match status" value="2"/>
</dbReference>
<keyword evidence="2 3" id="KW-0175">Coiled coil</keyword>
<sequence>LQMLGFYQEQMLNLNQRLETYLNRVKLLDEENAKLTKEIQTLRRNHRGNHEQQKFLDEELRCARREVDTMWKERVYAEVDVARLTEELQTLDLQLQRETQAHIEANAKVNQSRRELEEEHRAQIWLTEKVNQLEHEMKSLIQTHQEEVANMEAMLMQTKVMPTMRPAVQQGPTLLELGEEYNQRAARAWQEAAEAYQGQLTRLEGSVNETRQRLIQVNKEKSESVLKLQNLDRELLGLQDLREHLEGTVNQQKESHCRDIQMLQVKALERERHTLAQKMDQLLQENRGLVQMKMSLSLEVATYRFVTSSRETPLCKSSLETFTAKVIKLHIVHYLVRVFINLSTSLLYHSTFFLVHFVIVSFV</sequence>
<keyword evidence="7" id="KW-1185">Reference proteome</keyword>
<evidence type="ECO:0000256" key="1">
    <source>
        <dbReference type="ARBA" id="ARBA00022754"/>
    </source>
</evidence>
<dbReference type="PANTHER" id="PTHR47051:SF1">
    <property type="entry name" value="NESTIN"/>
    <property type="match status" value="1"/>
</dbReference>
<evidence type="ECO:0000256" key="2">
    <source>
        <dbReference type="ARBA" id="ARBA00023054"/>
    </source>
</evidence>
<dbReference type="GO" id="GO:0019215">
    <property type="term" value="F:intermediate filament binding"/>
    <property type="evidence" value="ECO:0007669"/>
    <property type="project" value="InterPro"/>
</dbReference>
<accession>A0A3B3ZAI2</accession>
<dbReference type="SMART" id="SM01391">
    <property type="entry name" value="Filament"/>
    <property type="match status" value="1"/>
</dbReference>
<protein>
    <recommendedName>
        <fullName evidence="5">IF rod domain-containing protein</fullName>
    </recommendedName>
</protein>
<dbReference type="Proteomes" id="UP000261520">
    <property type="component" value="Unplaced"/>
</dbReference>
<dbReference type="PANTHER" id="PTHR47051">
    <property type="entry name" value="NESTIN"/>
    <property type="match status" value="1"/>
</dbReference>
<dbReference type="Pfam" id="PF00038">
    <property type="entry name" value="Filament"/>
    <property type="match status" value="1"/>
</dbReference>
<dbReference type="InterPro" id="IPR039008">
    <property type="entry name" value="IF_rod_dom"/>
</dbReference>
<dbReference type="Gene3D" id="1.20.5.1160">
    <property type="entry name" value="Vasodilator-stimulated phosphoprotein"/>
    <property type="match status" value="1"/>
</dbReference>
<feature type="coiled-coil region" evidence="3">
    <location>
        <begin position="4"/>
        <end position="45"/>
    </location>
</feature>
<keyword evidence="1" id="KW-0403">Intermediate filament</keyword>
<dbReference type="GO" id="GO:0005882">
    <property type="term" value="C:intermediate filament"/>
    <property type="evidence" value="ECO:0007669"/>
    <property type="project" value="UniProtKB-KW"/>
</dbReference>
<dbReference type="Gene3D" id="1.20.5.170">
    <property type="match status" value="1"/>
</dbReference>
<organism evidence="6 7">
    <name type="scientific">Periophthalmus magnuspinnatus</name>
    <dbReference type="NCBI Taxonomy" id="409849"/>
    <lineage>
        <taxon>Eukaryota</taxon>
        <taxon>Metazoa</taxon>
        <taxon>Chordata</taxon>
        <taxon>Craniata</taxon>
        <taxon>Vertebrata</taxon>
        <taxon>Euteleostomi</taxon>
        <taxon>Actinopterygii</taxon>
        <taxon>Neopterygii</taxon>
        <taxon>Teleostei</taxon>
        <taxon>Neoteleostei</taxon>
        <taxon>Acanthomorphata</taxon>
        <taxon>Gobiaria</taxon>
        <taxon>Gobiiformes</taxon>
        <taxon>Gobioidei</taxon>
        <taxon>Gobiidae</taxon>
        <taxon>Oxudercinae</taxon>
        <taxon>Periophthalmus</taxon>
    </lineage>
</organism>
<evidence type="ECO:0000256" key="3">
    <source>
        <dbReference type="SAM" id="Coils"/>
    </source>
</evidence>
<name>A0A3B3ZAI2_9GOBI</name>